<gene>
    <name evidence="2" type="ORF">FHG12_12005</name>
</gene>
<dbReference type="Proteomes" id="UP000305398">
    <property type="component" value="Chromosome"/>
</dbReference>
<protein>
    <submittedName>
        <fullName evidence="2">Uncharacterized protein</fullName>
    </submittedName>
</protein>
<accession>A0A5B8A3N6</accession>
<dbReference type="OrthoDB" id="1120747at2"/>
<evidence type="ECO:0000313" key="2">
    <source>
        <dbReference type="EMBL" id="QDA60782.1"/>
    </source>
</evidence>
<keyword evidence="1" id="KW-1133">Transmembrane helix</keyword>
<reference evidence="2 3" key="1">
    <citation type="submission" date="2019-06" db="EMBL/GenBank/DDBJ databases">
        <authorList>
            <person name="Srinivasan S."/>
        </authorList>
    </citation>
    <scope>NUCLEOTIDE SEQUENCE [LARGE SCALE GENOMIC DNA]</scope>
    <source>
        <strain evidence="2 3">17J68-5</strain>
    </source>
</reference>
<evidence type="ECO:0000313" key="3">
    <source>
        <dbReference type="Proteomes" id="UP000305398"/>
    </source>
</evidence>
<organism evidence="2 3">
    <name type="scientific">Hymenobacter jejuensis</name>
    <dbReference type="NCBI Taxonomy" id="2502781"/>
    <lineage>
        <taxon>Bacteria</taxon>
        <taxon>Pseudomonadati</taxon>
        <taxon>Bacteroidota</taxon>
        <taxon>Cytophagia</taxon>
        <taxon>Cytophagales</taxon>
        <taxon>Hymenobacteraceae</taxon>
        <taxon>Hymenobacter</taxon>
    </lineage>
</organism>
<sequence>MNEKKTGLEAFVERQRADFDAFEPRPNLWDEIESQLAAPEAQDEESVRIVKLEPEMAAPEKAAKQGFRYRIAAAAAVLLLAGGGFWLQREVPLQQVGAIWTKSKTVPVVKTPPATQPQSFMYVGPPPAPMQAAEGPAQRLTSAVQRMETYYANQITERQSELRQLDKEAALTPGADWRNELAELDSTYRQLKVELYRNPEPDVVLDAMNRNLQIRLDILNQQLRTRERIQDYHSPATEPAATAAAH</sequence>
<dbReference type="EMBL" id="CP040896">
    <property type="protein sequence ID" value="QDA60782.1"/>
    <property type="molecule type" value="Genomic_DNA"/>
</dbReference>
<dbReference type="RefSeq" id="WP_139515956.1">
    <property type="nucleotide sequence ID" value="NZ_CP040896.1"/>
</dbReference>
<keyword evidence="1" id="KW-0472">Membrane</keyword>
<name>A0A5B8A3N6_9BACT</name>
<evidence type="ECO:0000256" key="1">
    <source>
        <dbReference type="SAM" id="Phobius"/>
    </source>
</evidence>
<dbReference type="AlphaFoldDB" id="A0A5B8A3N6"/>
<keyword evidence="3" id="KW-1185">Reference proteome</keyword>
<feature type="transmembrane region" description="Helical" evidence="1">
    <location>
        <begin position="69"/>
        <end position="87"/>
    </location>
</feature>
<proteinExistence type="predicted"/>
<keyword evidence="1" id="KW-0812">Transmembrane</keyword>
<dbReference type="KEGG" id="hyj:FHG12_12005"/>